<accession>A0A8J7FKS1</accession>
<keyword evidence="2" id="KW-1185">Reference proteome</keyword>
<comment type="caution">
    <text evidence="1">The sequence shown here is derived from an EMBL/GenBank/DDBJ whole genome shotgun (WGS) entry which is preliminary data.</text>
</comment>
<evidence type="ECO:0000313" key="1">
    <source>
        <dbReference type="EMBL" id="MBF0595920.1"/>
    </source>
</evidence>
<protein>
    <submittedName>
        <fullName evidence="1">Uncharacterized protein</fullName>
    </submittedName>
</protein>
<dbReference type="AlphaFoldDB" id="A0A8J7FKS1"/>
<organism evidence="1 2">
    <name type="scientific">Faecalibacter rhinopitheci</name>
    <dbReference type="NCBI Taxonomy" id="2779678"/>
    <lineage>
        <taxon>Bacteria</taxon>
        <taxon>Pseudomonadati</taxon>
        <taxon>Bacteroidota</taxon>
        <taxon>Flavobacteriia</taxon>
        <taxon>Flavobacteriales</taxon>
        <taxon>Weeksellaceae</taxon>
        <taxon>Faecalibacter</taxon>
    </lineage>
</organism>
<dbReference type="Proteomes" id="UP000608754">
    <property type="component" value="Unassembled WGS sequence"/>
</dbReference>
<dbReference type="RefSeq" id="WP_194181454.1">
    <property type="nucleotide sequence ID" value="NZ_JADGIK010000001.1"/>
</dbReference>
<sequence>MKQFLSFFTVILLSTVLYSQISNKPSHKNKQTFYFFTIYYGFKNDVYVSEIYSIDINREELFKNTEFRYEEIKQYLVNNKIVNEIQSGYEKNYFQLNQAENERKVIMSQLTNHNYDVRSFQYIQESQQLL</sequence>
<gene>
    <name evidence="1" type="ORF">IM532_00340</name>
</gene>
<dbReference type="EMBL" id="JADGIK010000001">
    <property type="protein sequence ID" value="MBF0595920.1"/>
    <property type="molecule type" value="Genomic_DNA"/>
</dbReference>
<name>A0A8J7FKS1_9FLAO</name>
<evidence type="ECO:0000313" key="2">
    <source>
        <dbReference type="Proteomes" id="UP000608754"/>
    </source>
</evidence>
<reference evidence="1" key="1">
    <citation type="submission" date="2020-10" db="EMBL/GenBank/DDBJ databases">
        <authorList>
            <person name="Lu T."/>
            <person name="Wang Q."/>
            <person name="Han X."/>
        </authorList>
    </citation>
    <scope>NUCLEOTIDE SEQUENCE</scope>
    <source>
        <strain evidence="1">WQ 117</strain>
    </source>
</reference>
<proteinExistence type="predicted"/>